<accession>A0A7H1BDK8</accession>
<dbReference type="SUPFAM" id="SSF53474">
    <property type="entry name" value="alpha/beta-Hydrolases"/>
    <property type="match status" value="1"/>
</dbReference>
<dbReference type="InterPro" id="IPR000073">
    <property type="entry name" value="AB_hydrolase_1"/>
</dbReference>
<dbReference type="GO" id="GO:0016787">
    <property type="term" value="F:hydrolase activity"/>
    <property type="evidence" value="ECO:0007669"/>
    <property type="project" value="UniProtKB-KW"/>
</dbReference>
<dbReference type="InterPro" id="IPR029058">
    <property type="entry name" value="AB_hydrolase_fold"/>
</dbReference>
<name>A0A7H1BDK8_9ACTN</name>
<evidence type="ECO:0000313" key="2">
    <source>
        <dbReference type="EMBL" id="QNS06813.1"/>
    </source>
</evidence>
<dbReference type="PANTHER" id="PTHR43798">
    <property type="entry name" value="MONOACYLGLYCEROL LIPASE"/>
    <property type="match status" value="1"/>
</dbReference>
<organism evidence="2 3">
    <name type="scientific">Streptomyces xanthii</name>
    <dbReference type="NCBI Taxonomy" id="2768069"/>
    <lineage>
        <taxon>Bacteria</taxon>
        <taxon>Bacillati</taxon>
        <taxon>Actinomycetota</taxon>
        <taxon>Actinomycetes</taxon>
        <taxon>Kitasatosporales</taxon>
        <taxon>Streptomycetaceae</taxon>
        <taxon>Streptomyces</taxon>
    </lineage>
</organism>
<dbReference type="Gene3D" id="3.40.50.1820">
    <property type="entry name" value="alpha/beta hydrolase"/>
    <property type="match status" value="1"/>
</dbReference>
<dbReference type="EMBL" id="CP061281">
    <property type="protein sequence ID" value="QNS06813.1"/>
    <property type="molecule type" value="Genomic_DNA"/>
</dbReference>
<dbReference type="GO" id="GO:0016020">
    <property type="term" value="C:membrane"/>
    <property type="evidence" value="ECO:0007669"/>
    <property type="project" value="TreeGrafter"/>
</dbReference>
<gene>
    <name evidence="2" type="ORF">IAG42_26650</name>
</gene>
<protein>
    <submittedName>
        <fullName evidence="2">Alpha/beta fold hydrolase</fullName>
    </submittedName>
</protein>
<dbReference type="RefSeq" id="WP_188339493.1">
    <property type="nucleotide sequence ID" value="NZ_CP061281.1"/>
</dbReference>
<dbReference type="PANTHER" id="PTHR43798:SF33">
    <property type="entry name" value="HYDROLASE, PUTATIVE (AFU_ORTHOLOGUE AFUA_2G14860)-RELATED"/>
    <property type="match status" value="1"/>
</dbReference>
<proteinExistence type="predicted"/>
<dbReference type="PRINTS" id="PR00111">
    <property type="entry name" value="ABHYDROLASE"/>
</dbReference>
<dbReference type="NCBIfam" id="NF045632">
    <property type="entry name" value="hydroxlase_HsaD"/>
    <property type="match status" value="1"/>
</dbReference>
<dbReference type="Proteomes" id="UP000516428">
    <property type="component" value="Chromosome"/>
</dbReference>
<dbReference type="InterPro" id="IPR050266">
    <property type="entry name" value="AB_hydrolase_sf"/>
</dbReference>
<keyword evidence="3" id="KW-1185">Reference proteome</keyword>
<dbReference type="InterPro" id="IPR054676">
    <property type="entry name" value="HsaD"/>
</dbReference>
<dbReference type="KEGG" id="sxn:IAG42_26650"/>
<dbReference type="AlphaFoldDB" id="A0A7H1BDK8"/>
<keyword evidence="2" id="KW-0378">Hydrolase</keyword>
<evidence type="ECO:0000313" key="3">
    <source>
        <dbReference type="Proteomes" id="UP000516428"/>
    </source>
</evidence>
<dbReference type="Pfam" id="PF00561">
    <property type="entry name" value="Abhydrolase_1"/>
    <property type="match status" value="1"/>
</dbReference>
<sequence>MTTALTAESTRRTVKAGGHALAYHEAGPADGPVVVMLHGGGPGASGWSNFGANLAPFAAAGLRTILLDQLCFGDSDKPELDTDYWTASARATVALLDELGIAQAHFVGNSLGGGTAARLALDFPDRVGKLLLMGPGGVTLNLFHADPTEGIQRLFDFNMSPEPTRDQMRAFLSVLAYDRSIVTDAFVEERYLRALDPEVRLGAARMGAAFANPAWTERTQLWRDAHRITHPTLLTWGREDRVNPIDGAFVALKAMPNARLHVFPHCGHWAQTEQADEFNRLAIDFFTH</sequence>
<feature type="domain" description="AB hydrolase-1" evidence="1">
    <location>
        <begin position="32"/>
        <end position="273"/>
    </location>
</feature>
<reference evidence="2 3" key="1">
    <citation type="submission" date="2020-09" db="EMBL/GenBank/DDBJ databases">
        <title>A novel species.</title>
        <authorList>
            <person name="Gao J."/>
        </authorList>
    </citation>
    <scope>NUCLEOTIDE SEQUENCE [LARGE SCALE GENOMIC DNA]</scope>
    <source>
        <strain evidence="2 3">CRXT-Y-14</strain>
    </source>
</reference>
<evidence type="ECO:0000259" key="1">
    <source>
        <dbReference type="Pfam" id="PF00561"/>
    </source>
</evidence>